<keyword evidence="2" id="KW-1185">Reference proteome</keyword>
<organism evidence="1 2">
    <name type="scientific">Dioscorea alata</name>
    <name type="common">Purple yam</name>
    <dbReference type="NCBI Taxonomy" id="55571"/>
    <lineage>
        <taxon>Eukaryota</taxon>
        <taxon>Viridiplantae</taxon>
        <taxon>Streptophyta</taxon>
        <taxon>Embryophyta</taxon>
        <taxon>Tracheophyta</taxon>
        <taxon>Spermatophyta</taxon>
        <taxon>Magnoliopsida</taxon>
        <taxon>Liliopsida</taxon>
        <taxon>Dioscoreales</taxon>
        <taxon>Dioscoreaceae</taxon>
        <taxon>Dioscorea</taxon>
    </lineage>
</organism>
<dbReference type="EC" id="1.5.99.12" evidence="1"/>
<dbReference type="EMBL" id="CM037015">
    <property type="protein sequence ID" value="KAH7681941.1"/>
    <property type="molecule type" value="Genomic_DNA"/>
</dbReference>
<proteinExistence type="predicted"/>
<keyword evidence="1" id="KW-0560">Oxidoreductase</keyword>
<protein>
    <submittedName>
        <fullName evidence="1">Cytokinin dehydrogenase protein</fullName>
        <ecNumber evidence="1">1.5.99.12</ecNumber>
    </submittedName>
</protein>
<evidence type="ECO:0000313" key="1">
    <source>
        <dbReference type="EMBL" id="KAH7681941.1"/>
    </source>
</evidence>
<comment type="caution">
    <text evidence="1">The sequence shown here is derived from an EMBL/GenBank/DDBJ whole genome shotgun (WGS) entry which is preliminary data.</text>
</comment>
<sequence>MSPKPLRLLPVLRPSSIDDIVALVNLSNMVSKQIKIAARGHGHSLQGQAMAPGGVVIEMRALGGENDGRIVVCPEEMYVDAGGEKFWIEVLHETLKYGLAPRSWTDYLYLTVGGTLSNAGLSGQAFLHGPQISNVFELDVITGKGEKVTCSENYNSDLFFAVLGGLGQFGIITRARIAIEAAPDMVKWVRLIYTDFVAFTEDQERLISREGKEKKGFQYVEGSILMDQSLISNWRSSFFTGKDLVRIGALAAEYGPLYCLEGSIYYNLATSSSIDEEMESVIEELNFVKGFVFTNDVSYFSFLNRVHDGELKLRSEGLWDVPHPWLNIFVPKSRISDINEGVFKGILKNKDPMGPILIYPMNKNKWDERMSAVVPDEEIFYSIGLLRSGIRNLQYLQDQNMEILSFCDKRGIRYKQYLPHYTSQEDWKKHFGSTKWDIFVKMKLKYDPRAVLSPGQRIFTSSLVAHVFE</sequence>
<name>A0ACB7W3C3_DIOAL</name>
<gene>
    <name evidence="1" type="ORF">IHE45_05G090100</name>
</gene>
<evidence type="ECO:0000313" key="2">
    <source>
        <dbReference type="Proteomes" id="UP000827976"/>
    </source>
</evidence>
<reference evidence="2" key="1">
    <citation type="journal article" date="2022" name="Nat. Commun.">
        <title>Chromosome evolution and the genetic basis of agronomically important traits in greater yam.</title>
        <authorList>
            <person name="Bredeson J.V."/>
            <person name="Lyons J.B."/>
            <person name="Oniyinde I.O."/>
            <person name="Okereke N.R."/>
            <person name="Kolade O."/>
            <person name="Nnabue I."/>
            <person name="Nwadili C.O."/>
            <person name="Hribova E."/>
            <person name="Parker M."/>
            <person name="Nwogha J."/>
            <person name="Shu S."/>
            <person name="Carlson J."/>
            <person name="Kariba R."/>
            <person name="Muthemba S."/>
            <person name="Knop K."/>
            <person name="Barton G.J."/>
            <person name="Sherwood A.V."/>
            <person name="Lopez-Montes A."/>
            <person name="Asiedu R."/>
            <person name="Jamnadass R."/>
            <person name="Muchugi A."/>
            <person name="Goodstein D."/>
            <person name="Egesi C.N."/>
            <person name="Featherston J."/>
            <person name="Asfaw A."/>
            <person name="Simpson G.G."/>
            <person name="Dolezel J."/>
            <person name="Hendre P.S."/>
            <person name="Van Deynze A."/>
            <person name="Kumar P.L."/>
            <person name="Obidiegwu J.E."/>
            <person name="Bhattacharjee R."/>
            <person name="Rokhsar D.S."/>
        </authorList>
    </citation>
    <scope>NUCLEOTIDE SEQUENCE [LARGE SCALE GENOMIC DNA]</scope>
    <source>
        <strain evidence="2">cv. TDa95/00328</strain>
    </source>
</reference>
<dbReference type="Proteomes" id="UP000827976">
    <property type="component" value="Chromosome 5"/>
</dbReference>
<accession>A0ACB7W3C3</accession>